<evidence type="ECO:0000313" key="2">
    <source>
        <dbReference type="Proteomes" id="UP000827092"/>
    </source>
</evidence>
<dbReference type="Proteomes" id="UP000827092">
    <property type="component" value="Unassembled WGS sequence"/>
</dbReference>
<dbReference type="EMBL" id="JAFNEN010000027">
    <property type="protein sequence ID" value="KAG8199444.1"/>
    <property type="molecule type" value="Genomic_DNA"/>
</dbReference>
<sequence length="69" mass="7821">MAKSGLKAKASKKTVSTGVQELRGCSKRGIKAEEMRKLQQRLWDKVFFRASLCNSIRASSFFRCFDESS</sequence>
<comment type="caution">
    <text evidence="1">The sequence shown here is derived from an EMBL/GenBank/DDBJ whole genome shotgun (WGS) entry which is preliminary data.</text>
</comment>
<evidence type="ECO:0000313" key="1">
    <source>
        <dbReference type="EMBL" id="KAG8199444.1"/>
    </source>
</evidence>
<name>A0AAV6VS14_9ARAC</name>
<keyword evidence="2" id="KW-1185">Reference proteome</keyword>
<protein>
    <submittedName>
        <fullName evidence="1">Uncharacterized protein</fullName>
    </submittedName>
</protein>
<reference evidence="1 2" key="1">
    <citation type="journal article" date="2022" name="Nat. Ecol. Evol.">
        <title>A masculinizing supergene underlies an exaggerated male reproductive morph in a spider.</title>
        <authorList>
            <person name="Hendrickx F."/>
            <person name="De Corte Z."/>
            <person name="Sonet G."/>
            <person name="Van Belleghem S.M."/>
            <person name="Kostlbacher S."/>
            <person name="Vangestel C."/>
        </authorList>
    </citation>
    <scope>NUCLEOTIDE SEQUENCE [LARGE SCALE GENOMIC DNA]</scope>
    <source>
        <strain evidence="1">W744_W776</strain>
    </source>
</reference>
<proteinExistence type="predicted"/>
<gene>
    <name evidence="1" type="ORF">JTE90_000311</name>
</gene>
<organism evidence="1 2">
    <name type="scientific">Oedothorax gibbosus</name>
    <dbReference type="NCBI Taxonomy" id="931172"/>
    <lineage>
        <taxon>Eukaryota</taxon>
        <taxon>Metazoa</taxon>
        <taxon>Ecdysozoa</taxon>
        <taxon>Arthropoda</taxon>
        <taxon>Chelicerata</taxon>
        <taxon>Arachnida</taxon>
        <taxon>Araneae</taxon>
        <taxon>Araneomorphae</taxon>
        <taxon>Entelegynae</taxon>
        <taxon>Araneoidea</taxon>
        <taxon>Linyphiidae</taxon>
        <taxon>Erigoninae</taxon>
        <taxon>Oedothorax</taxon>
    </lineage>
</organism>
<dbReference type="AlphaFoldDB" id="A0AAV6VS14"/>
<accession>A0AAV6VS14</accession>